<feature type="compositionally biased region" description="Polar residues" evidence="3">
    <location>
        <begin position="127"/>
        <end position="139"/>
    </location>
</feature>
<dbReference type="InterPro" id="IPR000253">
    <property type="entry name" value="FHA_dom"/>
</dbReference>
<feature type="compositionally biased region" description="Acidic residues" evidence="3">
    <location>
        <begin position="183"/>
        <end position="225"/>
    </location>
</feature>
<dbReference type="FunFam" id="2.60.200.20:FF:000014">
    <property type="entry name" value="FHA domain-containing protein FHA2"/>
    <property type="match status" value="1"/>
</dbReference>
<dbReference type="GO" id="GO:0005634">
    <property type="term" value="C:nucleus"/>
    <property type="evidence" value="ECO:0007669"/>
    <property type="project" value="UniProtKB-SubCell"/>
</dbReference>
<evidence type="ECO:0000313" key="6">
    <source>
        <dbReference type="Proteomes" id="UP000230069"/>
    </source>
</evidence>
<evidence type="ECO:0000256" key="3">
    <source>
        <dbReference type="SAM" id="MobiDB-lite"/>
    </source>
</evidence>
<keyword evidence="6" id="KW-1185">Reference proteome</keyword>
<reference evidence="5 6" key="1">
    <citation type="submission" date="2017-09" db="EMBL/GenBank/DDBJ databases">
        <title>WGS assembly of Aquilegia coerulea Goldsmith.</title>
        <authorList>
            <person name="Hodges S."/>
            <person name="Kramer E."/>
            <person name="Nordborg M."/>
            <person name="Tomkins J."/>
            <person name="Borevitz J."/>
            <person name="Derieg N."/>
            <person name="Yan J."/>
            <person name="Mihaltcheva S."/>
            <person name="Hayes R.D."/>
            <person name="Rokhsar D."/>
        </authorList>
    </citation>
    <scope>NUCLEOTIDE SEQUENCE [LARGE SCALE GENOMIC DNA]</scope>
    <source>
        <strain evidence="6">cv. Goldsmith</strain>
    </source>
</reference>
<dbReference type="Gene3D" id="2.60.200.20">
    <property type="match status" value="1"/>
</dbReference>
<dbReference type="GO" id="GO:0043565">
    <property type="term" value="F:sequence-specific DNA binding"/>
    <property type="evidence" value="ECO:0007669"/>
    <property type="project" value="TreeGrafter"/>
</dbReference>
<name>A0A2G5C3C4_AQUCA</name>
<organism evidence="5 6">
    <name type="scientific">Aquilegia coerulea</name>
    <name type="common">Rocky mountain columbine</name>
    <dbReference type="NCBI Taxonomy" id="218851"/>
    <lineage>
        <taxon>Eukaryota</taxon>
        <taxon>Viridiplantae</taxon>
        <taxon>Streptophyta</taxon>
        <taxon>Embryophyta</taxon>
        <taxon>Tracheophyta</taxon>
        <taxon>Spermatophyta</taxon>
        <taxon>Magnoliopsida</taxon>
        <taxon>Ranunculales</taxon>
        <taxon>Ranunculaceae</taxon>
        <taxon>Thalictroideae</taxon>
        <taxon>Aquilegia</taxon>
    </lineage>
</organism>
<protein>
    <recommendedName>
        <fullName evidence="4">FHA domain-containing protein</fullName>
    </recommendedName>
</protein>
<dbReference type="SUPFAM" id="SSF48371">
    <property type="entry name" value="ARM repeat"/>
    <property type="match status" value="1"/>
</dbReference>
<feature type="domain" description="FHA" evidence="4">
    <location>
        <begin position="33"/>
        <end position="90"/>
    </location>
</feature>
<dbReference type="PANTHER" id="PTHR21712:SF29">
    <property type="entry name" value="PRE-RRNA-PROCESSING PROTEIN FHL1"/>
    <property type="match status" value="1"/>
</dbReference>
<dbReference type="CDD" id="cd22701">
    <property type="entry name" value="FHA_FKH1-like"/>
    <property type="match status" value="1"/>
</dbReference>
<dbReference type="InterPro" id="IPR008984">
    <property type="entry name" value="SMAD_FHA_dom_sf"/>
</dbReference>
<dbReference type="OrthoDB" id="691130at2759"/>
<evidence type="ECO:0000256" key="1">
    <source>
        <dbReference type="ARBA" id="ARBA00004123"/>
    </source>
</evidence>
<dbReference type="PANTHER" id="PTHR21712">
    <property type="entry name" value="PRE-RRNA-PROCESSING PROTEIN FHL1"/>
    <property type="match status" value="1"/>
</dbReference>
<evidence type="ECO:0000256" key="2">
    <source>
        <dbReference type="ARBA" id="ARBA00023242"/>
    </source>
</evidence>
<dbReference type="SUPFAM" id="SSF49879">
    <property type="entry name" value="SMAD/FHA domain"/>
    <property type="match status" value="1"/>
</dbReference>
<keyword evidence="2" id="KW-0539">Nucleus</keyword>
<evidence type="ECO:0000259" key="4">
    <source>
        <dbReference type="PROSITE" id="PS50006"/>
    </source>
</evidence>
<dbReference type="SMART" id="SM00240">
    <property type="entry name" value="FHA"/>
    <property type="match status" value="1"/>
</dbReference>
<dbReference type="FunCoup" id="A0A2G5C3C4">
    <property type="interactions" value="1355"/>
</dbReference>
<dbReference type="GO" id="GO:0060962">
    <property type="term" value="P:regulation of ribosomal protein gene transcription by RNA polymerase II"/>
    <property type="evidence" value="ECO:0007669"/>
    <property type="project" value="InterPro"/>
</dbReference>
<dbReference type="STRING" id="218851.A0A2G5C3C4"/>
<dbReference type="InterPro" id="IPR045178">
    <property type="entry name" value="Fhl1/FHA1"/>
</dbReference>
<dbReference type="InParanoid" id="A0A2G5C3C4"/>
<feature type="compositionally biased region" description="Basic and acidic residues" evidence="3">
    <location>
        <begin position="248"/>
        <end position="266"/>
    </location>
</feature>
<dbReference type="AlphaFoldDB" id="A0A2G5C3C4"/>
<comment type="subcellular location">
    <subcellularLocation>
        <location evidence="1">Nucleus</location>
    </subcellularLocation>
</comment>
<dbReference type="Proteomes" id="UP000230069">
    <property type="component" value="Unassembled WGS sequence"/>
</dbReference>
<sequence>MMGSVSNTGGDVEAGFAKLQGEDFEYYMQTYSIVLGRNSKKSNVDVDLSSLGGGMNISRHHARIFYDFRMRRFALEVLGKNGCMVEGVLHLPGNPLVKLDSQDLLQIGDKKFYFLLPVRSILGGSSGVVSTATNSSTLPRTHHHISHPSSARITPPPPPFGAAAAAAAGSSRKRQAKAPANEYLEEEEEEDNDDDDDDGEENDAMDDDDDDDNEDDNDEDDDEDGVGGMQNRQELNYGSGKTGISGQLEKKSESRARADREADNHQLLQLEEKDVVSSVATVLSDHCRPGEWMPMAKLHAELIKKYASIWHHGRVRRYLTSEDSPLTESKGKPWFGLLTLLRKYPEHFVINTRSKGRVTSEFVSLVSLLS</sequence>
<accession>A0A2G5C3C4</accession>
<dbReference type="Pfam" id="PF00498">
    <property type="entry name" value="FHA"/>
    <property type="match status" value="1"/>
</dbReference>
<gene>
    <name evidence="5" type="ORF">AQUCO_10800034v1</name>
</gene>
<feature type="region of interest" description="Disordered" evidence="3">
    <location>
        <begin position="127"/>
        <end position="266"/>
    </location>
</feature>
<dbReference type="EMBL" id="KZ305124">
    <property type="protein sequence ID" value="PIA25763.1"/>
    <property type="molecule type" value="Genomic_DNA"/>
</dbReference>
<dbReference type="InterPro" id="IPR016024">
    <property type="entry name" value="ARM-type_fold"/>
</dbReference>
<dbReference type="PROSITE" id="PS50006">
    <property type="entry name" value="FHA_DOMAIN"/>
    <property type="match status" value="1"/>
</dbReference>
<proteinExistence type="predicted"/>
<evidence type="ECO:0000313" key="5">
    <source>
        <dbReference type="EMBL" id="PIA25763.1"/>
    </source>
</evidence>